<dbReference type="InterPro" id="IPR000073">
    <property type="entry name" value="AB_hydrolase_1"/>
</dbReference>
<dbReference type="AlphaFoldDB" id="A0A437JU47"/>
<gene>
    <name evidence="2" type="ORF">ENE75_13225</name>
</gene>
<dbReference type="InterPro" id="IPR029058">
    <property type="entry name" value="AB_hydrolase_fold"/>
</dbReference>
<evidence type="ECO:0000313" key="2">
    <source>
        <dbReference type="EMBL" id="RVT50775.1"/>
    </source>
</evidence>
<dbReference type="GO" id="GO:0016787">
    <property type="term" value="F:hydrolase activity"/>
    <property type="evidence" value="ECO:0007669"/>
    <property type="project" value="UniProtKB-KW"/>
</dbReference>
<keyword evidence="2" id="KW-0378">Hydrolase</keyword>
<dbReference type="PRINTS" id="PR00412">
    <property type="entry name" value="EPOXHYDRLASE"/>
</dbReference>
<evidence type="ECO:0000259" key="1">
    <source>
        <dbReference type="Pfam" id="PF00561"/>
    </source>
</evidence>
<dbReference type="PANTHER" id="PTHR43194:SF2">
    <property type="entry name" value="PEROXISOMAL MEMBRANE PROTEIN LPX1"/>
    <property type="match status" value="1"/>
</dbReference>
<proteinExistence type="predicted"/>
<comment type="caution">
    <text evidence="2">The sequence shown here is derived from an EMBL/GenBank/DDBJ whole genome shotgun (WGS) entry which is preliminary data.</text>
</comment>
<name>A0A437JU47_9BURK</name>
<dbReference type="InterPro" id="IPR000639">
    <property type="entry name" value="Epox_hydrolase-like"/>
</dbReference>
<dbReference type="InterPro" id="IPR050228">
    <property type="entry name" value="Carboxylesterase_BioH"/>
</dbReference>
<dbReference type="OrthoDB" id="8562572at2"/>
<reference evidence="2 3" key="1">
    <citation type="submission" date="2019-01" db="EMBL/GenBank/DDBJ databases">
        <authorList>
            <person name="Chen W.-M."/>
        </authorList>
    </citation>
    <scope>NUCLEOTIDE SEQUENCE [LARGE SCALE GENOMIC DNA]</scope>
    <source>
        <strain evidence="2 3">ICH-3</strain>
    </source>
</reference>
<dbReference type="NCBIfam" id="TIGR03056">
    <property type="entry name" value="bchO_mg_che_rel"/>
    <property type="match status" value="1"/>
</dbReference>
<dbReference type="Pfam" id="PF00561">
    <property type="entry name" value="Abhydrolase_1"/>
    <property type="match status" value="1"/>
</dbReference>
<evidence type="ECO:0000313" key="3">
    <source>
        <dbReference type="Proteomes" id="UP000288178"/>
    </source>
</evidence>
<keyword evidence="3" id="KW-1185">Reference proteome</keyword>
<dbReference type="PANTHER" id="PTHR43194">
    <property type="entry name" value="HYDROLASE ALPHA/BETA FOLD FAMILY"/>
    <property type="match status" value="1"/>
</dbReference>
<organism evidence="2 3">
    <name type="scientific">Rubrivivax albus</name>
    <dbReference type="NCBI Taxonomy" id="2499835"/>
    <lineage>
        <taxon>Bacteria</taxon>
        <taxon>Pseudomonadati</taxon>
        <taxon>Pseudomonadota</taxon>
        <taxon>Betaproteobacteria</taxon>
        <taxon>Burkholderiales</taxon>
        <taxon>Sphaerotilaceae</taxon>
        <taxon>Rubrivivax</taxon>
    </lineage>
</organism>
<feature type="domain" description="AB hydrolase-1" evidence="1">
    <location>
        <begin position="44"/>
        <end position="281"/>
    </location>
</feature>
<sequence length="296" mass="31227">MTLPALPAPDWPHAEHSRATDAGGLRWHWQAWGDDNAGPGARRTLLLLHGTAASTHSWRALAPMLAALGWQVVAPDLPGHAFSGMLPRRQRTLPGMAAATAAWLNALALQPDAVLGHSAGAALMLRMALDGSLPRARLVGLNAALLPFDGLAGRVYPAAARLLAASPGIAQLGAWRARDIEGVRRLVASCGSVLDDDGIALYAQLLRRPTHMAGVLAMMADWDLAGLARDLAGLDRPLHLLVGQRDAAVPPTQAQRLARRHAHVHLHEVGDLGHLAHEEDPDRVLAIAGPLLAGDG</sequence>
<dbReference type="SUPFAM" id="SSF53474">
    <property type="entry name" value="alpha/beta-Hydrolases"/>
    <property type="match status" value="1"/>
</dbReference>
<dbReference type="RefSeq" id="WP_128198801.1">
    <property type="nucleotide sequence ID" value="NZ_SACT01000004.1"/>
</dbReference>
<accession>A0A437JU47</accession>
<dbReference type="Gene3D" id="3.40.50.1820">
    <property type="entry name" value="alpha/beta hydrolase"/>
    <property type="match status" value="1"/>
</dbReference>
<protein>
    <submittedName>
        <fullName evidence="2">Alpha/beta fold hydrolase</fullName>
    </submittedName>
</protein>
<dbReference type="Proteomes" id="UP000288178">
    <property type="component" value="Unassembled WGS sequence"/>
</dbReference>
<dbReference type="InterPro" id="IPR017497">
    <property type="entry name" value="BchO"/>
</dbReference>
<dbReference type="EMBL" id="SACT01000004">
    <property type="protein sequence ID" value="RVT50775.1"/>
    <property type="molecule type" value="Genomic_DNA"/>
</dbReference>